<gene>
    <name evidence="3" type="ORF">MoryE10_05540</name>
</gene>
<reference evidence="3" key="1">
    <citation type="submission" date="2019-06" db="EMBL/GenBank/DDBJ databases">
        <title>Complete genome sequence of Methylogaea oryzae strain JCM16910.</title>
        <authorList>
            <person name="Asakawa S."/>
        </authorList>
    </citation>
    <scope>NUCLEOTIDE SEQUENCE</scope>
    <source>
        <strain evidence="3">E10</strain>
    </source>
</reference>
<evidence type="ECO:0000259" key="2">
    <source>
        <dbReference type="PROSITE" id="PS51502"/>
    </source>
</evidence>
<dbReference type="SMART" id="SM00886">
    <property type="entry name" value="Dabb"/>
    <property type="match status" value="1"/>
</dbReference>
<dbReference type="EMBL" id="AP019782">
    <property type="protein sequence ID" value="BBL69948.1"/>
    <property type="molecule type" value="Genomic_DNA"/>
</dbReference>
<dbReference type="PROSITE" id="PS51502">
    <property type="entry name" value="S_R_A_B_BARREL"/>
    <property type="match status" value="1"/>
</dbReference>
<keyword evidence="4" id="KW-1185">Reference proteome</keyword>
<dbReference type="InterPro" id="IPR013097">
    <property type="entry name" value="Dabb"/>
</dbReference>
<feature type="domain" description="Stress-response A/B barrel" evidence="2">
    <location>
        <begin position="27"/>
        <end position="122"/>
    </location>
</feature>
<sequence>MKRCYGGLVSLALLGGMGSAWAEPGQVHHVVVAWLKEPGSHSARSRYVEISRGLAKLPGVVSYSVGAAVPSPHALADDSYDVAVAAVFKDKKALEDYNANPAHRKAVDDMRPLVQKLVVYDFVE</sequence>
<evidence type="ECO:0000313" key="3">
    <source>
        <dbReference type="EMBL" id="BBL69948.1"/>
    </source>
</evidence>
<dbReference type="AlphaFoldDB" id="A0A8D4VLB2"/>
<dbReference type="Pfam" id="PF07876">
    <property type="entry name" value="Dabb"/>
    <property type="match status" value="1"/>
</dbReference>
<feature type="signal peptide" evidence="1">
    <location>
        <begin position="1"/>
        <end position="22"/>
    </location>
</feature>
<evidence type="ECO:0000256" key="1">
    <source>
        <dbReference type="SAM" id="SignalP"/>
    </source>
</evidence>
<keyword evidence="1" id="KW-0732">Signal</keyword>
<dbReference type="InterPro" id="IPR044662">
    <property type="entry name" value="HS1/DABB1-like"/>
</dbReference>
<protein>
    <recommendedName>
        <fullName evidence="2">Stress-response A/B barrel domain-containing protein</fullName>
    </recommendedName>
</protein>
<dbReference type="KEGG" id="moz:MoryE10_05540"/>
<proteinExistence type="predicted"/>
<evidence type="ECO:0000313" key="4">
    <source>
        <dbReference type="Proteomes" id="UP000824988"/>
    </source>
</evidence>
<dbReference type="Proteomes" id="UP000824988">
    <property type="component" value="Chromosome"/>
</dbReference>
<accession>A0A8D4VLB2</accession>
<dbReference type="RefSeq" id="WP_221048129.1">
    <property type="nucleotide sequence ID" value="NZ_AP019782.1"/>
</dbReference>
<name>A0A8D4VLB2_9GAMM</name>
<feature type="chain" id="PRO_5034547250" description="Stress-response A/B barrel domain-containing protein" evidence="1">
    <location>
        <begin position="23"/>
        <end position="124"/>
    </location>
</feature>
<dbReference type="PANTHER" id="PTHR33178:SF10">
    <property type="entry name" value="STRESS-RESPONSE A_B BARREL DOMAIN-CONTAINING PROTEIN"/>
    <property type="match status" value="1"/>
</dbReference>
<dbReference type="PANTHER" id="PTHR33178">
    <property type="match status" value="1"/>
</dbReference>
<organism evidence="3 4">
    <name type="scientific">Methylogaea oryzae</name>
    <dbReference type="NCBI Taxonomy" id="1295382"/>
    <lineage>
        <taxon>Bacteria</taxon>
        <taxon>Pseudomonadati</taxon>
        <taxon>Pseudomonadota</taxon>
        <taxon>Gammaproteobacteria</taxon>
        <taxon>Methylococcales</taxon>
        <taxon>Methylococcaceae</taxon>
        <taxon>Methylogaea</taxon>
    </lineage>
</organism>